<dbReference type="InterPro" id="IPR000260">
    <property type="entry name" value="NADH4_N"/>
</dbReference>
<dbReference type="Pfam" id="PF00361">
    <property type="entry name" value="Proton_antipo_M"/>
    <property type="match status" value="1"/>
</dbReference>
<dbReference type="EMBL" id="MT210096">
    <property type="protein sequence ID" value="QJQ26927.1"/>
    <property type="molecule type" value="Genomic_DNA"/>
</dbReference>
<feature type="transmembrane region" description="Helical" evidence="17">
    <location>
        <begin position="269"/>
        <end position="288"/>
    </location>
</feature>
<comment type="catalytic activity">
    <reaction evidence="16 17">
        <text>a ubiquinone + NADH + 5 H(+)(in) = a ubiquinol + NAD(+) + 4 H(+)(out)</text>
        <dbReference type="Rhea" id="RHEA:29091"/>
        <dbReference type="Rhea" id="RHEA-COMP:9565"/>
        <dbReference type="Rhea" id="RHEA-COMP:9566"/>
        <dbReference type="ChEBI" id="CHEBI:15378"/>
        <dbReference type="ChEBI" id="CHEBI:16389"/>
        <dbReference type="ChEBI" id="CHEBI:17976"/>
        <dbReference type="ChEBI" id="CHEBI:57540"/>
        <dbReference type="ChEBI" id="CHEBI:57945"/>
        <dbReference type="EC" id="7.1.1.2"/>
    </reaction>
</comment>
<proteinExistence type="inferred from homology"/>
<feature type="transmembrane region" description="Helical" evidence="17">
    <location>
        <begin position="294"/>
        <end position="314"/>
    </location>
</feature>
<feature type="transmembrane region" description="Helical" evidence="17">
    <location>
        <begin position="137"/>
        <end position="160"/>
    </location>
</feature>
<keyword evidence="10 17" id="KW-0249">Electron transport</keyword>
<accession>A0A6M4AFW8</accession>
<feature type="transmembrane region" description="Helical" evidence="17">
    <location>
        <begin position="234"/>
        <end position="262"/>
    </location>
</feature>
<protein>
    <recommendedName>
        <fullName evidence="5 17">NADH-ubiquinone oxidoreductase chain 4</fullName>
        <ecNumber evidence="4 17">7.1.1.2</ecNumber>
    </recommendedName>
</protein>
<keyword evidence="13 17" id="KW-0830">Ubiquinone</keyword>
<feature type="transmembrane region" description="Helical" evidence="17">
    <location>
        <begin position="180"/>
        <end position="200"/>
    </location>
</feature>
<feature type="transmembrane region" description="Helical" evidence="17">
    <location>
        <begin position="326"/>
        <end position="346"/>
    </location>
</feature>
<keyword evidence="14 17" id="KW-0496">Mitochondrion</keyword>
<comment type="function">
    <text evidence="1">Core subunit of the mitochondrial membrane respiratory chain NADH dehydrogenase (Complex I) that is believed to belong to the minimal assembly required for catalysis. Complex I functions in the transfer of electrons from NADH to the respiratory chain. The immediate electron acceptor for the enzyme is believed to be ubiquinone.</text>
</comment>
<feature type="transmembrane region" description="Helical" evidence="17">
    <location>
        <begin position="7"/>
        <end position="37"/>
    </location>
</feature>
<evidence type="ECO:0000256" key="6">
    <source>
        <dbReference type="ARBA" id="ARBA00022448"/>
    </source>
</evidence>
<dbReference type="GO" id="GO:0003954">
    <property type="term" value="F:NADH dehydrogenase activity"/>
    <property type="evidence" value="ECO:0007669"/>
    <property type="project" value="TreeGrafter"/>
</dbReference>
<evidence type="ECO:0000256" key="10">
    <source>
        <dbReference type="ARBA" id="ARBA00022982"/>
    </source>
</evidence>
<dbReference type="GO" id="GO:0031966">
    <property type="term" value="C:mitochondrial membrane"/>
    <property type="evidence" value="ECO:0007669"/>
    <property type="project" value="UniProtKB-SubCell"/>
</dbReference>
<evidence type="ECO:0000256" key="16">
    <source>
        <dbReference type="ARBA" id="ARBA00049551"/>
    </source>
</evidence>
<comment type="subcellular location">
    <subcellularLocation>
        <location evidence="2 17">Mitochondrion membrane</location>
        <topology evidence="2 17">Multi-pass membrane protein</topology>
    </subcellularLocation>
</comment>
<dbReference type="GO" id="GO:0008137">
    <property type="term" value="F:NADH dehydrogenase (ubiquinone) activity"/>
    <property type="evidence" value="ECO:0007669"/>
    <property type="project" value="UniProtKB-UniRule"/>
</dbReference>
<comment type="function">
    <text evidence="17">Core subunit of the mitochondrial membrane respiratory chain NADH dehydrogenase (Complex I) which catalyzes electron transfer from NADH through the respiratory chain, using ubiquinone as an electron acceptor. Essential for the catalytic activity and assembly of complex I.</text>
</comment>
<evidence type="ECO:0000256" key="9">
    <source>
        <dbReference type="ARBA" id="ARBA00022967"/>
    </source>
</evidence>
<feature type="domain" description="NADH:ubiquinone oxidoreductase chain 4 N-terminal" evidence="19">
    <location>
        <begin position="1"/>
        <end position="103"/>
    </location>
</feature>
<evidence type="ECO:0000256" key="17">
    <source>
        <dbReference type="RuleBase" id="RU003297"/>
    </source>
</evidence>
<feature type="transmembrane region" description="Helical" evidence="17">
    <location>
        <begin position="43"/>
        <end position="73"/>
    </location>
</feature>
<keyword evidence="11 17" id="KW-1133">Transmembrane helix</keyword>
<evidence type="ECO:0000256" key="2">
    <source>
        <dbReference type="ARBA" id="ARBA00004225"/>
    </source>
</evidence>
<dbReference type="PANTHER" id="PTHR43507:SF20">
    <property type="entry name" value="NADH-UBIQUINONE OXIDOREDUCTASE CHAIN 4"/>
    <property type="match status" value="1"/>
</dbReference>
<evidence type="ECO:0000256" key="15">
    <source>
        <dbReference type="ARBA" id="ARBA00023136"/>
    </source>
</evidence>
<evidence type="ECO:0000256" key="14">
    <source>
        <dbReference type="ARBA" id="ARBA00023128"/>
    </source>
</evidence>
<dbReference type="InterPro" id="IPR003918">
    <property type="entry name" value="NADH_UbQ_OxRdtase"/>
</dbReference>
<reference evidence="20" key="1">
    <citation type="submission" date="2020-03" db="EMBL/GenBank/DDBJ databases">
        <authorList>
            <person name="Yang L.J."/>
        </authorList>
    </citation>
    <scope>NUCLEOTIDE SEQUENCE</scope>
</reference>
<feature type="transmembrane region" description="Helical" evidence="17">
    <location>
        <begin position="85"/>
        <end position="104"/>
    </location>
</feature>
<organism evidence="20">
    <name type="scientific">Hemisphaerius rufovarius</name>
    <dbReference type="NCBI Taxonomy" id="1897809"/>
    <lineage>
        <taxon>Eukaryota</taxon>
        <taxon>Metazoa</taxon>
        <taxon>Ecdysozoa</taxon>
        <taxon>Arthropoda</taxon>
        <taxon>Hexapoda</taxon>
        <taxon>Insecta</taxon>
        <taxon>Pterygota</taxon>
        <taxon>Neoptera</taxon>
        <taxon>Paraneoptera</taxon>
        <taxon>Hemiptera</taxon>
        <taxon>Auchenorrhyncha</taxon>
        <taxon>Fulgoroidea</taxon>
        <taxon>Issidae</taxon>
        <taxon>Hemisphaeriinae</taxon>
        <taxon>Hemisphaerius</taxon>
    </lineage>
</organism>
<dbReference type="GO" id="GO:0048039">
    <property type="term" value="F:ubiquinone binding"/>
    <property type="evidence" value="ECO:0007669"/>
    <property type="project" value="TreeGrafter"/>
</dbReference>
<sequence>MLKFIFYLFFLTPICFFNNWLIYIYTLFFFFFFFFLFNNLYFFYFYISYCFGIDKVSFIFCCLSIWICILMIYSMMKIRYSQSSFIFLIFCNFLVLMLILLFMVMDFFLFYFFFEGSLIPIVLIVFGWGYQPERLKAGFFLILYTLFFSLPFLLVIFLVYNAFGSFFFFMDFKFHSDLMMFFVIMSFMVKFPLFGVHIWLPKAHVEAPVSGSMILAGVLLKLGGYGLYRMLDFIYYFIFNYSFFFIGLSMLGSFFISIFCLVQSDLKILIAYSSVCHMSMVISGLLSLTSWGSLGSLLFMLGHGFVSSGLFYLVGLMYDRLGSRSFYVVSGLIYFLPSLSLFWFMFSVM</sequence>
<dbReference type="PANTHER" id="PTHR43507">
    <property type="entry name" value="NADH-UBIQUINONE OXIDOREDUCTASE CHAIN 4"/>
    <property type="match status" value="1"/>
</dbReference>
<feature type="transmembrane region" description="Helical" evidence="17">
    <location>
        <begin position="207"/>
        <end position="228"/>
    </location>
</feature>
<evidence type="ECO:0000259" key="19">
    <source>
        <dbReference type="Pfam" id="PF01059"/>
    </source>
</evidence>
<keyword evidence="8 17" id="KW-0812">Transmembrane</keyword>
<dbReference type="InterPro" id="IPR001750">
    <property type="entry name" value="ND/Mrp_TM"/>
</dbReference>
<feature type="domain" description="NADH:quinone oxidoreductase/Mrp antiporter transmembrane" evidence="18">
    <location>
        <begin position="105"/>
        <end position="346"/>
    </location>
</feature>
<keyword evidence="6 17" id="KW-0813">Transport</keyword>
<evidence type="ECO:0000256" key="3">
    <source>
        <dbReference type="ARBA" id="ARBA00009025"/>
    </source>
</evidence>
<keyword evidence="7 17" id="KW-0679">Respiratory chain</keyword>
<evidence type="ECO:0000256" key="1">
    <source>
        <dbReference type="ARBA" id="ARBA00003257"/>
    </source>
</evidence>
<keyword evidence="12 17" id="KW-0520">NAD</keyword>
<keyword evidence="9" id="KW-1278">Translocase</keyword>
<gene>
    <name evidence="20" type="primary">ND4</name>
</gene>
<dbReference type="AlphaFoldDB" id="A0A6M4AFW8"/>
<dbReference type="EC" id="7.1.1.2" evidence="4 17"/>
<keyword evidence="15 17" id="KW-0472">Membrane</keyword>
<evidence type="ECO:0000313" key="20">
    <source>
        <dbReference type="EMBL" id="QJQ26927.1"/>
    </source>
</evidence>
<evidence type="ECO:0000256" key="4">
    <source>
        <dbReference type="ARBA" id="ARBA00012944"/>
    </source>
</evidence>
<evidence type="ECO:0000256" key="5">
    <source>
        <dbReference type="ARBA" id="ARBA00021006"/>
    </source>
</evidence>
<evidence type="ECO:0000256" key="8">
    <source>
        <dbReference type="ARBA" id="ARBA00022692"/>
    </source>
</evidence>
<evidence type="ECO:0000259" key="18">
    <source>
        <dbReference type="Pfam" id="PF00361"/>
    </source>
</evidence>
<evidence type="ECO:0000256" key="7">
    <source>
        <dbReference type="ARBA" id="ARBA00022660"/>
    </source>
</evidence>
<dbReference type="PRINTS" id="PR01437">
    <property type="entry name" value="NUOXDRDTASE4"/>
</dbReference>
<comment type="similarity">
    <text evidence="3 17">Belongs to the complex I subunit 4 family.</text>
</comment>
<dbReference type="GO" id="GO:0015990">
    <property type="term" value="P:electron transport coupled proton transport"/>
    <property type="evidence" value="ECO:0007669"/>
    <property type="project" value="TreeGrafter"/>
</dbReference>
<feature type="transmembrane region" description="Helical" evidence="17">
    <location>
        <begin position="110"/>
        <end position="130"/>
    </location>
</feature>
<evidence type="ECO:0000256" key="11">
    <source>
        <dbReference type="ARBA" id="ARBA00022989"/>
    </source>
</evidence>
<dbReference type="GO" id="GO:0042773">
    <property type="term" value="P:ATP synthesis coupled electron transport"/>
    <property type="evidence" value="ECO:0007669"/>
    <property type="project" value="InterPro"/>
</dbReference>
<evidence type="ECO:0000256" key="13">
    <source>
        <dbReference type="ARBA" id="ARBA00023075"/>
    </source>
</evidence>
<evidence type="ECO:0000256" key="12">
    <source>
        <dbReference type="ARBA" id="ARBA00023027"/>
    </source>
</evidence>
<dbReference type="Pfam" id="PF01059">
    <property type="entry name" value="Oxidored_q5_N"/>
    <property type="match status" value="1"/>
</dbReference>
<geneLocation type="mitochondrion" evidence="20"/>
<name>A0A6M4AFW8_9HEMI</name>